<dbReference type="Proteomes" id="UP001174691">
    <property type="component" value="Unassembled WGS sequence"/>
</dbReference>
<gene>
    <name evidence="1" type="ORF">NKR19_g5838</name>
</gene>
<dbReference type="AlphaFoldDB" id="A0AA38VFI1"/>
<name>A0AA38VFI1_9PEZI</name>
<organism evidence="1 2">
    <name type="scientific">Coniochaeta hoffmannii</name>
    <dbReference type="NCBI Taxonomy" id="91930"/>
    <lineage>
        <taxon>Eukaryota</taxon>
        <taxon>Fungi</taxon>
        <taxon>Dikarya</taxon>
        <taxon>Ascomycota</taxon>
        <taxon>Pezizomycotina</taxon>
        <taxon>Sordariomycetes</taxon>
        <taxon>Sordariomycetidae</taxon>
        <taxon>Coniochaetales</taxon>
        <taxon>Coniochaetaceae</taxon>
        <taxon>Coniochaeta</taxon>
    </lineage>
</organism>
<evidence type="ECO:0000313" key="2">
    <source>
        <dbReference type="Proteomes" id="UP001174691"/>
    </source>
</evidence>
<protein>
    <submittedName>
        <fullName evidence="1">Uncharacterized protein</fullName>
    </submittedName>
</protein>
<accession>A0AA38VFI1</accession>
<sequence>MAANANQSRRDWIFDLIFKDHVWMEAVHNVTIEPDKRPAVSLVGYDLIQAYNDSKLPSFLALFISDWSGDARDLKETLFLSFREQDFVFDNPSAEVTFKKSGLVLYIGDAIHSYEWIRMRDPSRLFGFHNGQPQTAVLYFEHLATEEKALGIIGADMIGGLIDFSGKEYLNHMCSIPMHFGSGRRTPITRCIQTFEIPHKVVSLKRRGTSHYTDGYTFSTHWRLAQGKERRWSIVDS</sequence>
<keyword evidence="2" id="KW-1185">Reference proteome</keyword>
<dbReference type="EMBL" id="JANBVN010000084">
    <property type="protein sequence ID" value="KAJ9148804.1"/>
    <property type="molecule type" value="Genomic_DNA"/>
</dbReference>
<reference evidence="1" key="1">
    <citation type="submission" date="2022-07" db="EMBL/GenBank/DDBJ databases">
        <title>Fungi with potential for degradation of polypropylene.</title>
        <authorList>
            <person name="Gostincar C."/>
        </authorList>
    </citation>
    <scope>NUCLEOTIDE SEQUENCE</scope>
    <source>
        <strain evidence="1">EXF-13287</strain>
    </source>
</reference>
<proteinExistence type="predicted"/>
<comment type="caution">
    <text evidence="1">The sequence shown here is derived from an EMBL/GenBank/DDBJ whole genome shotgun (WGS) entry which is preliminary data.</text>
</comment>
<evidence type="ECO:0000313" key="1">
    <source>
        <dbReference type="EMBL" id="KAJ9148804.1"/>
    </source>
</evidence>